<keyword evidence="2" id="KW-1185">Reference proteome</keyword>
<accession>A0A845B962</accession>
<organism evidence="1 2">
    <name type="scientific">Teichococcus coralli</name>
    <dbReference type="NCBI Taxonomy" id="2545983"/>
    <lineage>
        <taxon>Bacteria</taxon>
        <taxon>Pseudomonadati</taxon>
        <taxon>Pseudomonadota</taxon>
        <taxon>Alphaproteobacteria</taxon>
        <taxon>Acetobacterales</taxon>
        <taxon>Roseomonadaceae</taxon>
        <taxon>Roseomonas</taxon>
    </lineage>
</organism>
<proteinExistence type="predicted"/>
<gene>
    <name evidence="1" type="ORF">E0493_01030</name>
</gene>
<dbReference type="EMBL" id="SNVJ01000001">
    <property type="protein sequence ID" value="MXP61932.1"/>
    <property type="molecule type" value="Genomic_DNA"/>
</dbReference>
<protein>
    <submittedName>
        <fullName evidence="1">Uncharacterized protein</fullName>
    </submittedName>
</protein>
<name>A0A845B962_9PROT</name>
<comment type="caution">
    <text evidence="1">The sequence shown here is derived from an EMBL/GenBank/DDBJ whole genome shotgun (WGS) entry which is preliminary data.</text>
</comment>
<dbReference type="RefSeq" id="WP_160935046.1">
    <property type="nucleotide sequence ID" value="NZ_SNVJ01000001.1"/>
</dbReference>
<dbReference type="AlphaFoldDB" id="A0A845B962"/>
<reference evidence="1 2" key="1">
    <citation type="submission" date="2019-03" db="EMBL/GenBank/DDBJ databases">
        <title>Roseomonas sp. a novel Roseomonas species isolated from Sea whip Gorgonian.</title>
        <authorList>
            <person name="Li F."/>
            <person name="Pan X."/>
            <person name="Huang S."/>
            <person name="Li Z."/>
            <person name="Meng B."/>
        </authorList>
    </citation>
    <scope>NUCLEOTIDE SEQUENCE [LARGE SCALE GENOMIC DNA]</scope>
    <source>
        <strain evidence="1 2">M0104</strain>
    </source>
</reference>
<sequence length="239" mass="24696">MAFGSAATGGLSPALPLSTLPLSTLPPSTLPATPPGLLATDRLLDSATALFDLVQRLLGTVVGRVCGARIHMEALARPGTAPEAWAEALLRYRQVAADIQASLVATHDIGLSLLEAGLEDGFGLADSLSMLEQIATQMPPVPADADTAQGSLEALGEMVASIAVAQARFAAGQRRVEARMTLWADEGAEIEPGPLLLGGTDLQKEAVRLQALQVRQQLAGHSIGLGALMPRCLQELGAA</sequence>
<evidence type="ECO:0000313" key="1">
    <source>
        <dbReference type="EMBL" id="MXP61932.1"/>
    </source>
</evidence>
<dbReference type="Proteomes" id="UP000460715">
    <property type="component" value="Unassembled WGS sequence"/>
</dbReference>
<evidence type="ECO:0000313" key="2">
    <source>
        <dbReference type="Proteomes" id="UP000460715"/>
    </source>
</evidence>
<dbReference type="OrthoDB" id="7269163at2"/>